<comment type="similarity">
    <text evidence="2">Belongs to the Fur family.</text>
</comment>
<dbReference type="Gene3D" id="1.10.10.10">
    <property type="entry name" value="Winged helix-like DNA-binding domain superfamily/Winged helix DNA-binding domain"/>
    <property type="match status" value="1"/>
</dbReference>
<keyword evidence="11" id="KW-0804">Transcription</keyword>
<dbReference type="InterPro" id="IPR036390">
    <property type="entry name" value="WH_DNA-bd_sf"/>
</dbReference>
<dbReference type="GO" id="GO:0000976">
    <property type="term" value="F:transcription cis-regulatory region binding"/>
    <property type="evidence" value="ECO:0007669"/>
    <property type="project" value="TreeGrafter"/>
</dbReference>
<evidence type="ECO:0000256" key="3">
    <source>
        <dbReference type="ARBA" id="ARBA00011738"/>
    </source>
</evidence>
<dbReference type="InterPro" id="IPR043135">
    <property type="entry name" value="Fur_C"/>
</dbReference>
<evidence type="ECO:0000256" key="8">
    <source>
        <dbReference type="ARBA" id="ARBA00022833"/>
    </source>
</evidence>
<dbReference type="PANTHER" id="PTHR33202:SF2">
    <property type="entry name" value="FERRIC UPTAKE REGULATION PROTEIN"/>
    <property type="match status" value="1"/>
</dbReference>
<gene>
    <name evidence="13" type="ORF">H9982_04620</name>
</gene>
<evidence type="ECO:0000256" key="6">
    <source>
        <dbReference type="ARBA" id="ARBA00022491"/>
    </source>
</evidence>
<dbReference type="EMBL" id="DXFB01000123">
    <property type="protein sequence ID" value="HIX45484.1"/>
    <property type="molecule type" value="Genomic_DNA"/>
</dbReference>
<feature type="binding site" evidence="12">
    <location>
        <position position="143"/>
    </location>
    <ligand>
        <name>Zn(2+)</name>
        <dbReference type="ChEBI" id="CHEBI:29105"/>
    </ligand>
</feature>
<evidence type="ECO:0000313" key="13">
    <source>
        <dbReference type="EMBL" id="HIX45484.1"/>
    </source>
</evidence>
<keyword evidence="7 12" id="KW-0479">Metal-binding</keyword>
<dbReference type="CDD" id="cd07153">
    <property type="entry name" value="Fur_like"/>
    <property type="match status" value="1"/>
</dbReference>
<dbReference type="Gene3D" id="3.30.1490.190">
    <property type="match status" value="1"/>
</dbReference>
<keyword evidence="5" id="KW-0963">Cytoplasm</keyword>
<feature type="binding site" evidence="12">
    <location>
        <position position="104"/>
    </location>
    <ligand>
        <name>Zn(2+)</name>
        <dbReference type="ChEBI" id="CHEBI:29105"/>
    </ligand>
</feature>
<feature type="binding site" evidence="12">
    <location>
        <position position="146"/>
    </location>
    <ligand>
        <name>Zn(2+)</name>
        <dbReference type="ChEBI" id="CHEBI:29105"/>
    </ligand>
</feature>
<feature type="binding site" evidence="12">
    <location>
        <position position="107"/>
    </location>
    <ligand>
        <name>Zn(2+)</name>
        <dbReference type="ChEBI" id="CHEBI:29105"/>
    </ligand>
</feature>
<dbReference type="SUPFAM" id="SSF46785">
    <property type="entry name" value="Winged helix' DNA-binding domain"/>
    <property type="match status" value="1"/>
</dbReference>
<keyword evidence="10" id="KW-0238">DNA-binding</keyword>
<keyword evidence="6" id="KW-0678">Repressor</keyword>
<dbReference type="InterPro" id="IPR002481">
    <property type="entry name" value="FUR"/>
</dbReference>
<evidence type="ECO:0000256" key="5">
    <source>
        <dbReference type="ARBA" id="ARBA00022490"/>
    </source>
</evidence>
<reference evidence="13" key="2">
    <citation type="submission" date="2021-04" db="EMBL/GenBank/DDBJ databases">
        <authorList>
            <person name="Gilroy R."/>
        </authorList>
    </citation>
    <scope>NUCLEOTIDE SEQUENCE</scope>
    <source>
        <strain evidence="13">ChiHjej12B11-16260</strain>
    </source>
</reference>
<evidence type="ECO:0000256" key="12">
    <source>
        <dbReference type="PIRSR" id="PIRSR602481-1"/>
    </source>
</evidence>
<dbReference type="AlphaFoldDB" id="A0A9D1VRD3"/>
<protein>
    <recommendedName>
        <fullName evidence="4">Ferric uptake regulation protein</fullName>
    </recommendedName>
</protein>
<accession>A0A9D1VRD3</accession>
<evidence type="ECO:0000256" key="10">
    <source>
        <dbReference type="ARBA" id="ARBA00023125"/>
    </source>
</evidence>
<evidence type="ECO:0000256" key="7">
    <source>
        <dbReference type="ARBA" id="ARBA00022723"/>
    </source>
</evidence>
<keyword evidence="9" id="KW-0805">Transcription regulation</keyword>
<name>A0A9D1VRD3_9BACT</name>
<proteinExistence type="inferred from homology"/>
<sequence>MSEEKVKEWSARQKFARFLEEHKKRKTPERFVILEKIFSSQAHVGAEALYNLLLADGYRVSRATVYNTLDLLVEAGLVRRVTLGDGMTRYERVSGSINHHHLICTRCGKVKEVKAVNTVAELLPKKPRSFEPAYYTLYIYGMCSSCARREQMMRAGTTEKSR</sequence>
<dbReference type="GO" id="GO:0008270">
    <property type="term" value="F:zinc ion binding"/>
    <property type="evidence" value="ECO:0007669"/>
    <property type="project" value="TreeGrafter"/>
</dbReference>
<dbReference type="Pfam" id="PF01475">
    <property type="entry name" value="FUR"/>
    <property type="match status" value="1"/>
</dbReference>
<evidence type="ECO:0000313" key="14">
    <source>
        <dbReference type="Proteomes" id="UP000824246"/>
    </source>
</evidence>
<dbReference type="Proteomes" id="UP000824246">
    <property type="component" value="Unassembled WGS sequence"/>
</dbReference>
<evidence type="ECO:0000256" key="4">
    <source>
        <dbReference type="ARBA" id="ARBA00020910"/>
    </source>
</evidence>
<dbReference type="GO" id="GO:1900376">
    <property type="term" value="P:regulation of secondary metabolite biosynthetic process"/>
    <property type="evidence" value="ECO:0007669"/>
    <property type="project" value="TreeGrafter"/>
</dbReference>
<comment type="caution">
    <text evidence="13">The sequence shown here is derived from an EMBL/GenBank/DDBJ whole genome shotgun (WGS) entry which is preliminary data.</text>
</comment>
<organism evidence="13 14">
    <name type="scientific">Candidatus Barnesiella excrementipullorum</name>
    <dbReference type="NCBI Taxonomy" id="2838479"/>
    <lineage>
        <taxon>Bacteria</taxon>
        <taxon>Pseudomonadati</taxon>
        <taxon>Bacteroidota</taxon>
        <taxon>Bacteroidia</taxon>
        <taxon>Bacteroidales</taxon>
        <taxon>Barnesiellaceae</taxon>
        <taxon>Barnesiella</taxon>
    </lineage>
</organism>
<evidence type="ECO:0000256" key="1">
    <source>
        <dbReference type="ARBA" id="ARBA00004496"/>
    </source>
</evidence>
<evidence type="ECO:0000256" key="11">
    <source>
        <dbReference type="ARBA" id="ARBA00023163"/>
    </source>
</evidence>
<dbReference type="PANTHER" id="PTHR33202">
    <property type="entry name" value="ZINC UPTAKE REGULATION PROTEIN"/>
    <property type="match status" value="1"/>
</dbReference>
<dbReference type="GO" id="GO:0005829">
    <property type="term" value="C:cytosol"/>
    <property type="evidence" value="ECO:0007669"/>
    <property type="project" value="TreeGrafter"/>
</dbReference>
<evidence type="ECO:0000256" key="2">
    <source>
        <dbReference type="ARBA" id="ARBA00007957"/>
    </source>
</evidence>
<dbReference type="GO" id="GO:0003700">
    <property type="term" value="F:DNA-binding transcription factor activity"/>
    <property type="evidence" value="ECO:0007669"/>
    <property type="project" value="InterPro"/>
</dbReference>
<comment type="subunit">
    <text evidence="3">Homodimer.</text>
</comment>
<evidence type="ECO:0000256" key="9">
    <source>
        <dbReference type="ARBA" id="ARBA00023015"/>
    </source>
</evidence>
<comment type="cofactor">
    <cofactor evidence="12">
        <name>Zn(2+)</name>
        <dbReference type="ChEBI" id="CHEBI:29105"/>
    </cofactor>
    <text evidence="12">Binds 1 zinc ion per subunit.</text>
</comment>
<dbReference type="GO" id="GO:0045892">
    <property type="term" value="P:negative regulation of DNA-templated transcription"/>
    <property type="evidence" value="ECO:0007669"/>
    <property type="project" value="TreeGrafter"/>
</dbReference>
<keyword evidence="8 12" id="KW-0862">Zinc</keyword>
<comment type="subcellular location">
    <subcellularLocation>
        <location evidence="1">Cytoplasm</location>
    </subcellularLocation>
</comment>
<dbReference type="InterPro" id="IPR036388">
    <property type="entry name" value="WH-like_DNA-bd_sf"/>
</dbReference>
<reference evidence="13" key="1">
    <citation type="journal article" date="2021" name="PeerJ">
        <title>Extensive microbial diversity within the chicken gut microbiome revealed by metagenomics and culture.</title>
        <authorList>
            <person name="Gilroy R."/>
            <person name="Ravi A."/>
            <person name="Getino M."/>
            <person name="Pursley I."/>
            <person name="Horton D.L."/>
            <person name="Alikhan N.F."/>
            <person name="Baker D."/>
            <person name="Gharbi K."/>
            <person name="Hall N."/>
            <person name="Watson M."/>
            <person name="Adriaenssens E.M."/>
            <person name="Foster-Nyarko E."/>
            <person name="Jarju S."/>
            <person name="Secka A."/>
            <person name="Antonio M."/>
            <person name="Oren A."/>
            <person name="Chaudhuri R.R."/>
            <person name="La Ragione R."/>
            <person name="Hildebrand F."/>
            <person name="Pallen M.J."/>
        </authorList>
    </citation>
    <scope>NUCLEOTIDE SEQUENCE</scope>
    <source>
        <strain evidence="13">ChiHjej12B11-16260</strain>
    </source>
</reference>